<evidence type="ECO:0000256" key="1">
    <source>
        <dbReference type="SAM" id="SignalP"/>
    </source>
</evidence>
<dbReference type="EMBL" id="CP036150">
    <property type="protein sequence ID" value="QEN09537.1"/>
    <property type="molecule type" value="Genomic_DNA"/>
</dbReference>
<keyword evidence="3" id="KW-1185">Reference proteome</keyword>
<name>A0A5C1QPW8_9SPIO</name>
<dbReference type="KEGG" id="ock:EXM22_16685"/>
<dbReference type="Gene3D" id="3.90.1010.20">
    <property type="match status" value="2"/>
</dbReference>
<feature type="chain" id="PRO_5022822321" evidence="1">
    <location>
        <begin position="21"/>
        <end position="262"/>
    </location>
</feature>
<accession>A0A5C1QPW8</accession>
<organism evidence="2 3">
    <name type="scientific">Oceanispirochaeta crateris</name>
    <dbReference type="NCBI Taxonomy" id="2518645"/>
    <lineage>
        <taxon>Bacteria</taxon>
        <taxon>Pseudomonadati</taxon>
        <taxon>Spirochaetota</taxon>
        <taxon>Spirochaetia</taxon>
        <taxon>Spirochaetales</taxon>
        <taxon>Spirochaetaceae</taxon>
        <taxon>Oceanispirochaeta</taxon>
    </lineage>
</organism>
<protein>
    <submittedName>
        <fullName evidence="2">FMN-binding protein</fullName>
    </submittedName>
</protein>
<dbReference type="Proteomes" id="UP000324209">
    <property type="component" value="Chromosome"/>
</dbReference>
<sequence>MKKTIFLMTVLIMVSTGLFALNQKDGVYFAQEKSFPDSGWKYNVTVVVKNGKITSAIWNGSNVNAGDPKVVVSKDGRYGMEAKGGAMAPWWKQAQAVEQQLIKSQDINSIILSDKEGHTDTVSGASIHVAPFVNLVKEAFAAGPVGYGPYKDGTYKAEEAAFDHGYKYFVEVTVTSGYIVAVNWDAYAEKGGKNKAQSSIDGEYGMQKNGGAMAPWWQQARAIEDSVINSQTVNQPDAISGASIGLDPFYTLLNKALSKAKR</sequence>
<keyword evidence="1" id="KW-0732">Signal</keyword>
<dbReference type="OrthoDB" id="384237at2"/>
<dbReference type="RefSeq" id="WP_149487611.1">
    <property type="nucleotide sequence ID" value="NZ_CP036150.1"/>
</dbReference>
<dbReference type="AlphaFoldDB" id="A0A5C1QPW8"/>
<evidence type="ECO:0000313" key="3">
    <source>
        <dbReference type="Proteomes" id="UP000324209"/>
    </source>
</evidence>
<gene>
    <name evidence="2" type="ORF">EXM22_16685</name>
</gene>
<proteinExistence type="predicted"/>
<reference evidence="2 3" key="1">
    <citation type="submission" date="2019-02" db="EMBL/GenBank/DDBJ databases">
        <title>Complete Genome Sequence and Methylome Analysis of free living Spirochaetas.</title>
        <authorList>
            <person name="Fomenkov A."/>
            <person name="Dubinina G."/>
            <person name="Leshcheva N."/>
            <person name="Mikheeva N."/>
            <person name="Grabovich M."/>
            <person name="Vincze T."/>
            <person name="Roberts R.J."/>
        </authorList>
    </citation>
    <scope>NUCLEOTIDE SEQUENCE [LARGE SCALE GENOMIC DNA]</scope>
    <source>
        <strain evidence="2 3">K2</strain>
    </source>
</reference>
<evidence type="ECO:0000313" key="2">
    <source>
        <dbReference type="EMBL" id="QEN09537.1"/>
    </source>
</evidence>
<feature type="signal peptide" evidence="1">
    <location>
        <begin position="1"/>
        <end position="20"/>
    </location>
</feature>